<evidence type="ECO:0000313" key="1">
    <source>
        <dbReference type="EMBL" id="MWK60582.1"/>
    </source>
</evidence>
<dbReference type="Proteomes" id="UP000461288">
    <property type="component" value="Unassembled WGS sequence"/>
</dbReference>
<gene>
    <name evidence="1" type="ORF">GO594_31925</name>
</gene>
<sequence length="100" mass="11058">TASFCHDDWVLLALEYINTRADGTFKQHNWLASLPLLYGNVMNSVFSAYGDMPSHNAPVGELIVGLKVLDSNKDLHQRQRDGQKLGSAKMISAWLELGIG</sequence>
<comment type="caution">
    <text evidence="1">The sequence shown here is derived from an EMBL/GenBank/DDBJ whole genome shotgun (WGS) entry which is preliminary data.</text>
</comment>
<dbReference type="AlphaFoldDB" id="A0A7X3HF11"/>
<organism evidence="1 2">
    <name type="scientific">Metapseudomonas otitidis</name>
    <dbReference type="NCBI Taxonomy" id="319939"/>
    <lineage>
        <taxon>Bacteria</taxon>
        <taxon>Pseudomonadati</taxon>
        <taxon>Pseudomonadota</taxon>
        <taxon>Gammaproteobacteria</taxon>
        <taxon>Pseudomonadales</taxon>
        <taxon>Pseudomonadaceae</taxon>
        <taxon>Metapseudomonas</taxon>
    </lineage>
</organism>
<evidence type="ECO:0000313" key="2">
    <source>
        <dbReference type="Proteomes" id="UP000461288"/>
    </source>
</evidence>
<name>A0A7X3HF11_9GAMM</name>
<protein>
    <submittedName>
        <fullName evidence="1">Uncharacterized protein</fullName>
    </submittedName>
</protein>
<feature type="non-terminal residue" evidence="1">
    <location>
        <position position="100"/>
    </location>
</feature>
<reference evidence="1 2" key="1">
    <citation type="submission" date="2019-12" db="EMBL/GenBank/DDBJ databases">
        <title>Draft genome sequence of Pseudomonas otitidis recovered from a chicken carcass.</title>
        <authorList>
            <person name="Vieira T.R."/>
            <person name="Oliviera E.F.C."/>
            <person name="Silva N.M.V."/>
            <person name="Sambrano G.E."/>
            <person name="Cibulski S.P."/>
            <person name="Cardoso M.R.I."/>
        </authorList>
    </citation>
    <scope>NUCLEOTIDE SEQUENCE [LARGE SCALE GENOMIC DNA]</scope>
    <source>
        <strain evidence="1 2">25_K</strain>
    </source>
</reference>
<accession>A0A7X3HF11</accession>
<proteinExistence type="predicted"/>
<dbReference type="EMBL" id="WTFN01000654">
    <property type="protein sequence ID" value="MWK60582.1"/>
    <property type="molecule type" value="Genomic_DNA"/>
</dbReference>
<feature type="non-terminal residue" evidence="1">
    <location>
        <position position="1"/>
    </location>
</feature>